<dbReference type="EMBL" id="AAVN02000006">
    <property type="protein sequence ID" value="EBA39367.1"/>
    <property type="molecule type" value="Genomic_DNA"/>
</dbReference>
<dbReference type="PROSITE" id="PS50943">
    <property type="entry name" value="HTH_CROC1"/>
    <property type="match status" value="1"/>
</dbReference>
<dbReference type="GO" id="GO:0003677">
    <property type="term" value="F:DNA binding"/>
    <property type="evidence" value="ECO:0007669"/>
    <property type="project" value="InterPro"/>
</dbReference>
<organism evidence="2 3">
    <name type="scientific">Collinsella aerofaciens (strain ATCC 25986 / DSM 3979 / JCM 10188 / KCTC 3647 / NCTC 11838 / VPI 1003)</name>
    <dbReference type="NCBI Taxonomy" id="411903"/>
    <lineage>
        <taxon>Bacteria</taxon>
        <taxon>Bacillati</taxon>
        <taxon>Actinomycetota</taxon>
        <taxon>Coriobacteriia</taxon>
        <taxon>Coriobacteriales</taxon>
        <taxon>Coriobacteriaceae</taxon>
        <taxon>Collinsella</taxon>
    </lineage>
</organism>
<accession>A4EB50</accession>
<feature type="domain" description="HTH cro/C1-type" evidence="1">
    <location>
        <begin position="54"/>
        <end position="82"/>
    </location>
</feature>
<dbReference type="AlphaFoldDB" id="A4EB50"/>
<dbReference type="CDD" id="cd00093">
    <property type="entry name" value="HTH_XRE"/>
    <property type="match status" value="1"/>
</dbReference>
<sequence length="113" mass="13306">MRGDERTLAYMAKRKSDGKTKREIMRCLKRFTAREVYPTLRRPMRLKYARGSILADMRKSLGLTQKQVARELNVPNVRLSEIGREVCPHEEIRREYDRYLNAKMSSDKGLDSL</sequence>
<evidence type="ECO:0000259" key="1">
    <source>
        <dbReference type="PROSITE" id="PS50943"/>
    </source>
</evidence>
<dbReference type="InterPro" id="IPR010982">
    <property type="entry name" value="Lambda_DNA-bd_dom_sf"/>
</dbReference>
<evidence type="ECO:0000313" key="3">
    <source>
        <dbReference type="Proteomes" id="UP000002979"/>
    </source>
</evidence>
<proteinExistence type="predicted"/>
<protein>
    <submittedName>
        <fullName evidence="2">Conserved domain protein</fullName>
    </submittedName>
</protein>
<reference evidence="2 3" key="1">
    <citation type="submission" date="2007-01" db="EMBL/GenBank/DDBJ databases">
        <title>Draft genome sequence of Collinsella aerofaciens (ATCC 25986).</title>
        <authorList>
            <person name="Sudarsanam P."/>
            <person name="Ley R."/>
            <person name="Guruge J."/>
            <person name="Turnbaugh P.J."/>
            <person name="Mahowald M."/>
            <person name="Liep D."/>
            <person name="Gordon J."/>
        </authorList>
    </citation>
    <scope>NUCLEOTIDE SEQUENCE [LARGE SCALE GENOMIC DNA]</scope>
    <source>
        <strain evidence="3">ATCC 25986 / DSM 3979 / JCM 10188 / KCTC 3647 / NCTC 11838 / VPI 1003</strain>
    </source>
</reference>
<gene>
    <name evidence="2" type="ORF">COLAER_01662</name>
</gene>
<evidence type="ECO:0000313" key="2">
    <source>
        <dbReference type="EMBL" id="EBA39367.1"/>
    </source>
</evidence>
<reference evidence="2 3" key="2">
    <citation type="submission" date="2007-04" db="EMBL/GenBank/DDBJ databases">
        <authorList>
            <person name="Fulton L."/>
            <person name="Clifton S."/>
            <person name="Fulton B."/>
            <person name="Xu J."/>
            <person name="Minx P."/>
            <person name="Mardis E.R."/>
            <person name="Wilson R.K."/>
        </authorList>
    </citation>
    <scope>NUCLEOTIDE SEQUENCE [LARGE SCALE GENOMIC DNA]</scope>
    <source>
        <strain evidence="3">ATCC 25986 / DSM 3979 / JCM 10188 / KCTC 3647 / NCTC 11838 / VPI 1003</strain>
    </source>
</reference>
<name>A4EB50_COLAA</name>
<dbReference type="Proteomes" id="UP000002979">
    <property type="component" value="Unassembled WGS sequence"/>
</dbReference>
<dbReference type="Gene3D" id="1.10.260.40">
    <property type="entry name" value="lambda repressor-like DNA-binding domains"/>
    <property type="match status" value="1"/>
</dbReference>
<dbReference type="InterPro" id="IPR001387">
    <property type="entry name" value="Cro/C1-type_HTH"/>
</dbReference>
<comment type="caution">
    <text evidence="2">The sequence shown here is derived from an EMBL/GenBank/DDBJ whole genome shotgun (WGS) entry which is preliminary data.</text>
</comment>
<dbReference type="SUPFAM" id="SSF47413">
    <property type="entry name" value="lambda repressor-like DNA-binding domains"/>
    <property type="match status" value="1"/>
</dbReference>